<name>A0A8J2Z8N2_9PROT</name>
<dbReference type="Gene3D" id="3.90.1170.50">
    <property type="entry name" value="Aldehyde oxidase/xanthine dehydrogenase, a/b hammerhead"/>
    <property type="match status" value="1"/>
</dbReference>
<dbReference type="Gene3D" id="3.30.365.10">
    <property type="entry name" value="Aldehyde oxidase/xanthine dehydrogenase, molybdopterin binding domain"/>
    <property type="match status" value="4"/>
</dbReference>
<dbReference type="AlphaFoldDB" id="A0A8J2Z8N2"/>
<gene>
    <name evidence="2" type="ORF">GCM10010964_09440</name>
</gene>
<dbReference type="InterPro" id="IPR008274">
    <property type="entry name" value="AldOxase/xan_DH_MoCoBD1"/>
</dbReference>
<dbReference type="InterPro" id="IPR046867">
    <property type="entry name" value="AldOxase/xan_DH_MoCoBD2"/>
</dbReference>
<comment type="caution">
    <text evidence="2">The sequence shown here is derived from an EMBL/GenBank/DDBJ whole genome shotgun (WGS) entry which is preliminary data.</text>
</comment>
<reference evidence="2 3" key="1">
    <citation type="journal article" date="2014" name="Int. J. Syst. Evol. Microbiol.">
        <title>Complete genome sequence of Corynebacterium casei LMG S-19264T (=DSM 44701T), isolated from a smear-ripened cheese.</title>
        <authorList>
            <consortium name="US DOE Joint Genome Institute (JGI-PGF)"/>
            <person name="Walter F."/>
            <person name="Albersmeier A."/>
            <person name="Kalinowski J."/>
            <person name="Ruckert C."/>
        </authorList>
    </citation>
    <scope>NUCLEOTIDE SEQUENCE [LARGE SCALE GENOMIC DNA]</scope>
    <source>
        <strain evidence="2 3">CGMCC 1.16330</strain>
    </source>
</reference>
<dbReference type="InterPro" id="IPR052516">
    <property type="entry name" value="N-heterocyclic_Hydroxylase"/>
</dbReference>
<evidence type="ECO:0000313" key="2">
    <source>
        <dbReference type="EMBL" id="GGG23404.1"/>
    </source>
</evidence>
<protein>
    <submittedName>
        <fullName evidence="2">Oxidoreductase</fullName>
    </submittedName>
</protein>
<keyword evidence="3" id="KW-1185">Reference proteome</keyword>
<evidence type="ECO:0000259" key="1">
    <source>
        <dbReference type="SMART" id="SM01008"/>
    </source>
</evidence>
<sequence length="708" mass="74635">MKPEDGRPRLPGSLHTNRRLSQWITFHADGRVTIRPGKVELGQGILTALAQIAADELDVSLGRIRVQPAATPDSPNEGVTSGSLSVQDCGTALRHACANARAIHLSVAAQKTGVPLEALRVEDGAFLGPAGPVGSYWAQADDALLECEASPEARPKPPAARRVAGTSAPRLDLPDKVFGAARFVHDLRLPGMLHARVVRPPARGARLAELREGPPLPGGARVVRDGSFLAVLAEAEHDAEAAAARIAGRARWEEADTLPDEGALADWLREAPHEHSVVVERVANGAAQAAHTVRGAFFRPPVAHASVGTSCAVARWSGETVEVWTHSQGVYNLRTDLAKVLRVAPERIIVRHAEGAGCYGHNGADDVALDAALVARAVPGRPVRVLWSRAEELGWSPFSPAMLVEVEASADAAGNLASWRCGIIGNGHSSRPGRLQEPTLLSGAYVEGGVPVPPSINPPLAGGGGAERNAVPLYRVPDLRVAARRLTEMPLRTSALRGLGAPVNVWAIESTMDELAARAGADPVEYRLRHLDDPRAAEVVRAAAEMAGWAGRARREGAGMGVGFARYKNAAAWCAVVAEVAAEATVRATRLWIAADVGEAINPDGVANQVEGGALHGVSMALKEAVRFDRRRVTSDSWETYPILRFSEVPAVEVRLLQRPDEPPLGAGECALAPTVAALAGAIRDALGVRVRAMPFTAENIAAAMDAG</sequence>
<dbReference type="SMART" id="SM01008">
    <property type="entry name" value="Ald_Xan_dh_C"/>
    <property type="match status" value="1"/>
</dbReference>
<dbReference type="EMBL" id="BMKS01000002">
    <property type="protein sequence ID" value="GGG23404.1"/>
    <property type="molecule type" value="Genomic_DNA"/>
</dbReference>
<dbReference type="InterPro" id="IPR037165">
    <property type="entry name" value="AldOxase/xan_DH_Mopterin-bd_sf"/>
</dbReference>
<dbReference type="PANTHER" id="PTHR47495:SF1">
    <property type="entry name" value="BLL3820 PROTEIN"/>
    <property type="match status" value="1"/>
</dbReference>
<dbReference type="GO" id="GO:0016491">
    <property type="term" value="F:oxidoreductase activity"/>
    <property type="evidence" value="ECO:0007669"/>
    <property type="project" value="InterPro"/>
</dbReference>
<dbReference type="InterPro" id="IPR000674">
    <property type="entry name" value="Ald_Oxase/Xan_DH_a/b"/>
</dbReference>
<dbReference type="Pfam" id="PF20256">
    <property type="entry name" value="MoCoBD_2"/>
    <property type="match status" value="2"/>
</dbReference>
<dbReference type="InterPro" id="IPR012368">
    <property type="entry name" value="OxRdtase_Mopterin-bd_su_IorB"/>
</dbReference>
<dbReference type="SUPFAM" id="SSF56003">
    <property type="entry name" value="Molybdenum cofactor-binding domain"/>
    <property type="match status" value="2"/>
</dbReference>
<dbReference type="PANTHER" id="PTHR47495">
    <property type="entry name" value="ALDEHYDE DEHYDROGENASE"/>
    <property type="match status" value="1"/>
</dbReference>
<dbReference type="Pfam" id="PF02738">
    <property type="entry name" value="MoCoBD_1"/>
    <property type="match status" value="2"/>
</dbReference>
<accession>A0A8J2Z8N2</accession>
<dbReference type="PIRSF" id="PIRSF036389">
    <property type="entry name" value="IOR_B"/>
    <property type="match status" value="1"/>
</dbReference>
<feature type="domain" description="Aldehyde oxidase/xanthine dehydrogenase a/b hammerhead" evidence="1">
    <location>
        <begin position="178"/>
        <end position="256"/>
    </location>
</feature>
<proteinExistence type="predicted"/>
<organism evidence="2 3">
    <name type="scientific">Caldovatus sediminis</name>
    <dbReference type="NCBI Taxonomy" id="2041189"/>
    <lineage>
        <taxon>Bacteria</taxon>
        <taxon>Pseudomonadati</taxon>
        <taxon>Pseudomonadota</taxon>
        <taxon>Alphaproteobacteria</taxon>
        <taxon>Acetobacterales</taxon>
        <taxon>Roseomonadaceae</taxon>
        <taxon>Caldovatus</taxon>
    </lineage>
</organism>
<dbReference type="Proteomes" id="UP000597507">
    <property type="component" value="Unassembled WGS sequence"/>
</dbReference>
<evidence type="ECO:0000313" key="3">
    <source>
        <dbReference type="Proteomes" id="UP000597507"/>
    </source>
</evidence>